<reference evidence="1 2" key="1">
    <citation type="journal article" date="2019" name="Sci. Rep.">
        <title>Orb-weaving spider Araneus ventricosus genome elucidates the spidroin gene catalogue.</title>
        <authorList>
            <person name="Kono N."/>
            <person name="Nakamura H."/>
            <person name="Ohtoshi R."/>
            <person name="Moran D.A.P."/>
            <person name="Shinohara A."/>
            <person name="Yoshida Y."/>
            <person name="Fujiwara M."/>
            <person name="Mori M."/>
            <person name="Tomita M."/>
            <person name="Arakawa K."/>
        </authorList>
    </citation>
    <scope>NUCLEOTIDE SEQUENCE [LARGE SCALE GENOMIC DNA]</scope>
</reference>
<dbReference type="EMBL" id="BGPR01005654">
    <property type="protein sequence ID" value="GBN12169.1"/>
    <property type="molecule type" value="Genomic_DNA"/>
</dbReference>
<evidence type="ECO:0000313" key="2">
    <source>
        <dbReference type="Proteomes" id="UP000499080"/>
    </source>
</evidence>
<evidence type="ECO:0000313" key="1">
    <source>
        <dbReference type="EMBL" id="GBN12169.1"/>
    </source>
</evidence>
<name>A0A4Y2LCH3_ARAVE</name>
<organism evidence="1 2">
    <name type="scientific">Araneus ventricosus</name>
    <name type="common">Orbweaver spider</name>
    <name type="synonym">Epeira ventricosa</name>
    <dbReference type="NCBI Taxonomy" id="182803"/>
    <lineage>
        <taxon>Eukaryota</taxon>
        <taxon>Metazoa</taxon>
        <taxon>Ecdysozoa</taxon>
        <taxon>Arthropoda</taxon>
        <taxon>Chelicerata</taxon>
        <taxon>Arachnida</taxon>
        <taxon>Araneae</taxon>
        <taxon>Araneomorphae</taxon>
        <taxon>Entelegynae</taxon>
        <taxon>Araneoidea</taxon>
        <taxon>Araneidae</taxon>
        <taxon>Araneus</taxon>
    </lineage>
</organism>
<accession>A0A4Y2LCH3</accession>
<keyword evidence="2" id="KW-1185">Reference proteome</keyword>
<gene>
    <name evidence="1" type="ORF">AVEN_269038_1</name>
</gene>
<comment type="caution">
    <text evidence="1">The sequence shown here is derived from an EMBL/GenBank/DDBJ whole genome shotgun (WGS) entry which is preliminary data.</text>
</comment>
<dbReference type="Proteomes" id="UP000499080">
    <property type="component" value="Unassembled WGS sequence"/>
</dbReference>
<dbReference type="AlphaFoldDB" id="A0A4Y2LCH3"/>
<sequence length="91" mass="10383">MDIQWDRVTNLESSYSDTLPLGHHGSNCELRENRRIPIRELSKECSVSCGLVQPILSEDLCMRCVLANFVTKPLIADQREDRFSAGLDFLE</sequence>
<proteinExistence type="predicted"/>
<protein>
    <submittedName>
        <fullName evidence="1">Uncharacterized protein</fullName>
    </submittedName>
</protein>